<dbReference type="PANTHER" id="PTHR35910">
    <property type="entry name" value="2EXR DOMAIN-CONTAINING PROTEIN"/>
    <property type="match status" value="1"/>
</dbReference>
<keyword evidence="3" id="KW-1185">Reference proteome</keyword>
<dbReference type="PANTHER" id="PTHR35910:SF1">
    <property type="entry name" value="2EXR DOMAIN-CONTAINING PROTEIN"/>
    <property type="match status" value="1"/>
</dbReference>
<evidence type="ECO:0000313" key="2">
    <source>
        <dbReference type="EMBL" id="CZR61306.1"/>
    </source>
</evidence>
<name>A0A1L7X8I6_9HELO</name>
<accession>A0A1L7X8I6</accession>
<dbReference type="InterPro" id="IPR045518">
    <property type="entry name" value="2EXR"/>
</dbReference>
<feature type="domain" description="2EXR" evidence="1">
    <location>
        <begin position="12"/>
        <end position="100"/>
    </location>
</feature>
<dbReference type="Pfam" id="PF20150">
    <property type="entry name" value="2EXR"/>
    <property type="match status" value="1"/>
</dbReference>
<dbReference type="OrthoDB" id="3530648at2759"/>
<evidence type="ECO:0000259" key="1">
    <source>
        <dbReference type="Pfam" id="PF20150"/>
    </source>
</evidence>
<dbReference type="Proteomes" id="UP000184330">
    <property type="component" value="Unassembled WGS sequence"/>
</dbReference>
<protein>
    <recommendedName>
        <fullName evidence="1">2EXR domain-containing protein</fullName>
    </recommendedName>
</protein>
<evidence type="ECO:0000313" key="3">
    <source>
        <dbReference type="Proteomes" id="UP000184330"/>
    </source>
</evidence>
<reference evidence="2" key="1">
    <citation type="submission" date="2016-03" db="EMBL/GenBank/DDBJ databases">
        <authorList>
            <person name="Ploux O."/>
        </authorList>
    </citation>
    <scope>NUCLEOTIDE SEQUENCE [LARGE SCALE GENOMIC DNA]</scope>
    <source>
        <strain evidence="2">UAMH 11012</strain>
    </source>
</reference>
<organism evidence="2 3">
    <name type="scientific">Phialocephala subalpina</name>
    <dbReference type="NCBI Taxonomy" id="576137"/>
    <lineage>
        <taxon>Eukaryota</taxon>
        <taxon>Fungi</taxon>
        <taxon>Dikarya</taxon>
        <taxon>Ascomycota</taxon>
        <taxon>Pezizomycotina</taxon>
        <taxon>Leotiomycetes</taxon>
        <taxon>Helotiales</taxon>
        <taxon>Mollisiaceae</taxon>
        <taxon>Phialocephala</taxon>
        <taxon>Phialocephala fortinii species complex</taxon>
    </lineage>
</organism>
<proteinExistence type="predicted"/>
<dbReference type="AlphaFoldDB" id="A0A1L7X8I6"/>
<sequence>MFCNSLQSYQIKFPLEIQRKVWKLLLPKPRHVLICAYEDDHRERDRLHRAARNIPLPNTLYICSDSRAETLRKYCLVWWMDLGREQKDWRRPICFDWERDLPYIVGESERVPEDPGLLSHFMMLLRSAYCEHMKKVTRLEVREFDQNSQIHEIILPQRIKGASYDPYPAPSQAHYEGQDMYFGFMRKEPPLDGVLQLSGLKHVTFRYTINAAMGPSRFQSDFDKRKKMITTYLSMHKHRFKEQKVPEVMAMAERKHYPRDQ</sequence>
<dbReference type="EMBL" id="FJOG01000018">
    <property type="protein sequence ID" value="CZR61306.1"/>
    <property type="molecule type" value="Genomic_DNA"/>
</dbReference>
<gene>
    <name evidence="2" type="ORF">PAC_11202</name>
</gene>